<feature type="transmembrane region" description="Helical" evidence="3">
    <location>
        <begin position="126"/>
        <end position="149"/>
    </location>
</feature>
<dbReference type="Pfam" id="PF01478">
    <property type="entry name" value="Peptidase_A24"/>
    <property type="match status" value="1"/>
</dbReference>
<keyword evidence="6" id="KW-1185">Reference proteome</keyword>
<dbReference type="InterPro" id="IPR000045">
    <property type="entry name" value="Prepilin_IV_endopep_pep"/>
</dbReference>
<keyword evidence="3" id="KW-0472">Membrane</keyword>
<dbReference type="InterPro" id="IPR014032">
    <property type="entry name" value="Peptidase_A24A_bac"/>
</dbReference>
<keyword evidence="3" id="KW-1133">Transmembrane helix</keyword>
<feature type="transmembrane region" description="Helical" evidence="3">
    <location>
        <begin position="44"/>
        <end position="62"/>
    </location>
</feature>
<sequence>MNPWLIGALAGGMAVPVAAALRTRLRTEAHRHADESGTPTRSHLWLLAALPLVSLLVAHALAERHNAGMTLVSCLSLPVLAALAAIDLDVHRLPDALTYPLALLAVFIAAAASLSTGDWPALLRAVLAGPALGAAYLLLLVVSPGGAGIGLGDVKLAVGLGVQLGWSSWTAVLTATMAGFVLGGVWAAVLLIGRRATRNTQIAFGPFMISGTVLTLLGG</sequence>
<evidence type="ECO:0000256" key="2">
    <source>
        <dbReference type="RuleBase" id="RU003793"/>
    </source>
</evidence>
<organism evidence="5 6">
    <name type="scientific">Flexivirga caeni</name>
    <dbReference type="NCBI Taxonomy" id="2294115"/>
    <lineage>
        <taxon>Bacteria</taxon>
        <taxon>Bacillati</taxon>
        <taxon>Actinomycetota</taxon>
        <taxon>Actinomycetes</taxon>
        <taxon>Micrococcales</taxon>
        <taxon>Dermacoccaceae</taxon>
        <taxon>Flexivirga</taxon>
    </lineage>
</organism>
<dbReference type="AlphaFoldDB" id="A0A3M9MAJ4"/>
<dbReference type="OrthoDB" id="2087435at2"/>
<comment type="similarity">
    <text evidence="1 2">Belongs to the peptidase A24 family.</text>
</comment>
<dbReference type="EMBL" id="RJJQ01000008">
    <property type="protein sequence ID" value="RNI22197.1"/>
    <property type="molecule type" value="Genomic_DNA"/>
</dbReference>
<dbReference type="GO" id="GO:0004190">
    <property type="term" value="F:aspartic-type endopeptidase activity"/>
    <property type="evidence" value="ECO:0007669"/>
    <property type="project" value="InterPro"/>
</dbReference>
<dbReference type="InterPro" id="IPR050882">
    <property type="entry name" value="Prepilin_peptidase/N-MTase"/>
</dbReference>
<protein>
    <submittedName>
        <fullName evidence="5">Prepilin peptidase</fullName>
    </submittedName>
</protein>
<dbReference type="Gene3D" id="1.20.120.1220">
    <property type="match status" value="1"/>
</dbReference>
<reference evidence="5 6" key="1">
    <citation type="submission" date="2018-11" db="EMBL/GenBank/DDBJ databases">
        <title>Draft genome of Simplicispira Flexivirga sp. BO-16.</title>
        <authorList>
            <person name="Im W.T."/>
        </authorList>
    </citation>
    <scope>NUCLEOTIDE SEQUENCE [LARGE SCALE GENOMIC DNA]</scope>
    <source>
        <strain evidence="5 6">BO-16</strain>
    </source>
</reference>
<proteinExistence type="inferred from homology"/>
<dbReference type="RefSeq" id="WP_123271236.1">
    <property type="nucleotide sequence ID" value="NZ_RJJQ01000008.1"/>
</dbReference>
<dbReference type="GO" id="GO:0006465">
    <property type="term" value="P:signal peptide processing"/>
    <property type="evidence" value="ECO:0007669"/>
    <property type="project" value="TreeGrafter"/>
</dbReference>
<dbReference type="PANTHER" id="PTHR30487">
    <property type="entry name" value="TYPE 4 PREPILIN-LIKE PROTEINS LEADER PEPTIDE-PROCESSING ENZYME"/>
    <property type="match status" value="1"/>
</dbReference>
<dbReference type="Proteomes" id="UP000271678">
    <property type="component" value="Unassembled WGS sequence"/>
</dbReference>
<name>A0A3M9MAJ4_9MICO</name>
<dbReference type="PRINTS" id="PR00864">
    <property type="entry name" value="PREPILNPTASE"/>
</dbReference>
<evidence type="ECO:0000256" key="1">
    <source>
        <dbReference type="ARBA" id="ARBA00005801"/>
    </source>
</evidence>
<feature type="transmembrane region" description="Helical" evidence="3">
    <location>
        <begin position="96"/>
        <end position="114"/>
    </location>
</feature>
<comment type="caution">
    <text evidence="5">The sequence shown here is derived from an EMBL/GenBank/DDBJ whole genome shotgun (WGS) entry which is preliminary data.</text>
</comment>
<evidence type="ECO:0000256" key="3">
    <source>
        <dbReference type="SAM" id="Phobius"/>
    </source>
</evidence>
<evidence type="ECO:0000259" key="4">
    <source>
        <dbReference type="Pfam" id="PF01478"/>
    </source>
</evidence>
<dbReference type="GO" id="GO:0005886">
    <property type="term" value="C:plasma membrane"/>
    <property type="evidence" value="ECO:0007669"/>
    <property type="project" value="TreeGrafter"/>
</dbReference>
<evidence type="ECO:0000313" key="6">
    <source>
        <dbReference type="Proteomes" id="UP000271678"/>
    </source>
</evidence>
<evidence type="ECO:0000313" key="5">
    <source>
        <dbReference type="EMBL" id="RNI22197.1"/>
    </source>
</evidence>
<gene>
    <name evidence="5" type="ORF">EFY87_09470</name>
</gene>
<keyword evidence="3" id="KW-0812">Transmembrane</keyword>
<feature type="transmembrane region" description="Helical" evidence="3">
    <location>
        <begin position="169"/>
        <end position="192"/>
    </location>
</feature>
<dbReference type="PANTHER" id="PTHR30487:SF0">
    <property type="entry name" value="PREPILIN LEADER PEPTIDASE_N-METHYLTRANSFERASE-RELATED"/>
    <property type="match status" value="1"/>
</dbReference>
<accession>A0A3M9MAJ4</accession>
<feature type="domain" description="Prepilin type IV endopeptidase peptidase" evidence="4">
    <location>
        <begin position="75"/>
        <end position="187"/>
    </location>
</feature>